<accession>A0ABQ6MHT2</accession>
<sequence>MCSDCISQLIKAAEDTQTYDYGDQSNPSPPDAEGNVETRLELSLPSGARAAAELLRAKSAAELLSFVSEVVTDSAKFLTLTSRGSLPLPEVEAALLPLKASLATSMGSFAPLFSLKLECPSCRTPYRQRTLQQLAGGSQVVYDVDFKFHKRVAAALEKKGKKGGGDAVLGRISTEEGELKASLMEQDPKFALEVKDEEFARQYQAMLDGKDVAAPDTGDADAETLRLMRELADADKQEAERERAERARKAAEEEAASLEFIRSQKWDTDEAADAPGGGERVEKEERKGGKKRPLTLPPDQPSLDEKWSASRRRVTSSPGVLVKEKGEE</sequence>
<feature type="compositionally biased region" description="Basic and acidic residues" evidence="1">
    <location>
        <begin position="233"/>
        <end position="252"/>
    </location>
</feature>
<gene>
    <name evidence="2" type="ORF">TeGR_g13765</name>
</gene>
<organism evidence="2 3">
    <name type="scientific">Tetraparma gracilis</name>
    <dbReference type="NCBI Taxonomy" id="2962635"/>
    <lineage>
        <taxon>Eukaryota</taxon>
        <taxon>Sar</taxon>
        <taxon>Stramenopiles</taxon>
        <taxon>Ochrophyta</taxon>
        <taxon>Bolidophyceae</taxon>
        <taxon>Parmales</taxon>
        <taxon>Triparmaceae</taxon>
        <taxon>Tetraparma</taxon>
    </lineage>
</organism>
<dbReference type="EMBL" id="BRYB01002845">
    <property type="protein sequence ID" value="GMI26340.1"/>
    <property type="molecule type" value="Genomic_DNA"/>
</dbReference>
<reference evidence="2 3" key="1">
    <citation type="journal article" date="2023" name="Commun. Biol.">
        <title>Genome analysis of Parmales, the sister group of diatoms, reveals the evolutionary specialization of diatoms from phago-mixotrophs to photoautotrophs.</title>
        <authorList>
            <person name="Ban H."/>
            <person name="Sato S."/>
            <person name="Yoshikawa S."/>
            <person name="Yamada K."/>
            <person name="Nakamura Y."/>
            <person name="Ichinomiya M."/>
            <person name="Sato N."/>
            <person name="Blanc-Mathieu R."/>
            <person name="Endo H."/>
            <person name="Kuwata A."/>
            <person name="Ogata H."/>
        </authorList>
    </citation>
    <scope>NUCLEOTIDE SEQUENCE [LARGE SCALE GENOMIC DNA]</scope>
</reference>
<keyword evidence="3" id="KW-1185">Reference proteome</keyword>
<dbReference type="Proteomes" id="UP001165060">
    <property type="component" value="Unassembled WGS sequence"/>
</dbReference>
<feature type="region of interest" description="Disordered" evidence="1">
    <location>
        <begin position="233"/>
        <end position="328"/>
    </location>
</feature>
<evidence type="ECO:0000256" key="1">
    <source>
        <dbReference type="SAM" id="MobiDB-lite"/>
    </source>
</evidence>
<evidence type="ECO:0000313" key="3">
    <source>
        <dbReference type="Proteomes" id="UP001165060"/>
    </source>
</evidence>
<proteinExistence type="predicted"/>
<protein>
    <submittedName>
        <fullName evidence="2">Uncharacterized protein</fullName>
    </submittedName>
</protein>
<evidence type="ECO:0000313" key="2">
    <source>
        <dbReference type="EMBL" id="GMI26340.1"/>
    </source>
</evidence>
<comment type="caution">
    <text evidence="2">The sequence shown here is derived from an EMBL/GenBank/DDBJ whole genome shotgun (WGS) entry which is preliminary data.</text>
</comment>
<name>A0ABQ6MHT2_9STRA</name>